<proteinExistence type="predicted"/>
<dbReference type="InterPro" id="IPR041049">
    <property type="entry name" value="DUF5615"/>
</dbReference>
<evidence type="ECO:0000313" key="2">
    <source>
        <dbReference type="EMBL" id="BAP58216.1"/>
    </source>
</evidence>
<dbReference type="EMBL" id="AP014633">
    <property type="protein sequence ID" value="BAP58216.1"/>
    <property type="molecule type" value="Genomic_DNA"/>
</dbReference>
<dbReference type="Proteomes" id="UP000031623">
    <property type="component" value="Chromosome"/>
</dbReference>
<feature type="domain" description="DUF5615" evidence="1">
    <location>
        <begin position="1"/>
        <end position="107"/>
    </location>
</feature>
<reference evidence="2 3" key="1">
    <citation type="journal article" date="2014" name="ISME J.">
        <title>Ecophysiology of Thioploca ingrica as revealed by the complete genome sequence supplemented with proteomic evidence.</title>
        <authorList>
            <person name="Kojima H."/>
            <person name="Ogura Y."/>
            <person name="Yamamoto N."/>
            <person name="Togashi T."/>
            <person name="Mori H."/>
            <person name="Watanabe T."/>
            <person name="Nemoto F."/>
            <person name="Kurokawa K."/>
            <person name="Hayashi T."/>
            <person name="Fukui M."/>
        </authorList>
    </citation>
    <scope>NUCLEOTIDE SEQUENCE [LARGE SCALE GENOMIC DNA]</scope>
</reference>
<gene>
    <name evidence="2" type="ORF">THII_3919</name>
</gene>
<evidence type="ECO:0000313" key="3">
    <source>
        <dbReference type="Proteomes" id="UP000031623"/>
    </source>
</evidence>
<evidence type="ECO:0000259" key="1">
    <source>
        <dbReference type="Pfam" id="PF18480"/>
    </source>
</evidence>
<dbReference type="HOGENOM" id="CLU_150003_0_1_6"/>
<dbReference type="Pfam" id="PF18480">
    <property type="entry name" value="DUF5615"/>
    <property type="match status" value="1"/>
</dbReference>
<dbReference type="KEGG" id="tig:THII_3919"/>
<dbReference type="OrthoDB" id="27473at2"/>
<dbReference type="AlphaFoldDB" id="A0A090BW95"/>
<keyword evidence="3" id="KW-1185">Reference proteome</keyword>
<sequence length="116" mass="13215">MKLLLDTCIWGGTVKTLNEYGYDVIWSGDWQVDPGDNEILAYAYQQQRILITLDKDFGELAIVYAKPHYGIVRLVGLTAKQQSTYCLKVLRKYADELESGAIITVTQERVRIRSAK</sequence>
<organism evidence="2 3">
    <name type="scientific">Thioploca ingrica</name>
    <dbReference type="NCBI Taxonomy" id="40754"/>
    <lineage>
        <taxon>Bacteria</taxon>
        <taxon>Pseudomonadati</taxon>
        <taxon>Pseudomonadota</taxon>
        <taxon>Gammaproteobacteria</taxon>
        <taxon>Thiotrichales</taxon>
        <taxon>Thiotrichaceae</taxon>
        <taxon>Thioploca</taxon>
    </lineage>
</organism>
<dbReference type="STRING" id="40754.THII_3919"/>
<name>A0A090BW95_9GAMM</name>
<protein>
    <recommendedName>
        <fullName evidence="1">DUF5615 domain-containing protein</fullName>
    </recommendedName>
</protein>
<accession>A0A090BW95</accession>